<keyword evidence="1" id="KW-0614">Plasmid</keyword>
<dbReference type="Proteomes" id="UP001317516">
    <property type="component" value="Plasmid p32"/>
</dbReference>
<organism evidence="1 2">
    <name type="scientific">Candidatus Borrelia fainii</name>
    <dbReference type="NCBI Taxonomy" id="2518322"/>
    <lineage>
        <taxon>Bacteria</taxon>
        <taxon>Pseudomonadati</taxon>
        <taxon>Spirochaetota</taxon>
        <taxon>Spirochaetia</taxon>
        <taxon>Spirochaetales</taxon>
        <taxon>Borreliaceae</taxon>
        <taxon>Borrelia</taxon>
    </lineage>
</organism>
<sequence>MNDLFKKLKTKAKTLKLNTPQTNIKNIFNEIEKIKEKKIYHTKLFNDFYTFGVNRKQKQKFLIALKKYSNPNKEKKIYTFHLFSVKGEDNFLGIRYSIKKIQKPLIITNTEKNESYTIRWCVCMEFRFKTGSIICYLTNFYSLLRKDKINTKYYKKLLNITLEIEKQVYAFYNKNLSEGIITKWIKEKQK</sequence>
<accession>A0ABM8DLY4</accession>
<geneLocation type="plasmid" evidence="1 2">
    <name>p32</name>
</geneLocation>
<name>A0ABM8DLY4_9SPIR</name>
<reference evidence="1 2" key="1">
    <citation type="submission" date="2022-11" db="EMBL/GenBank/DDBJ databases">
        <title>Genome sequence of clinical isolate of the human pathogenic Borrelia fainii.</title>
        <authorList>
            <person name="Itokawa K."/>
            <person name="Sato K."/>
            <person name="Qiu Y."/>
        </authorList>
    </citation>
    <scope>NUCLEOTIDE SEQUENCE [LARGE SCALE GENOMIC DNA]</scope>
    <source>
        <strain evidence="1 2">Qtaro</strain>
        <plasmid evidence="1 2">p32</plasmid>
    </source>
</reference>
<proteinExistence type="predicted"/>
<gene>
    <name evidence="1" type="ORF">BOFE_10810</name>
</gene>
<evidence type="ECO:0000313" key="2">
    <source>
        <dbReference type="Proteomes" id="UP001317516"/>
    </source>
</evidence>
<keyword evidence="2" id="KW-1185">Reference proteome</keyword>
<evidence type="ECO:0008006" key="3">
    <source>
        <dbReference type="Google" id="ProtNLM"/>
    </source>
</evidence>
<dbReference type="InterPro" id="IPR004180">
    <property type="entry name" value="DUF226_BOR_spp"/>
</dbReference>
<protein>
    <recommendedName>
        <fullName evidence="3">Cytosolic protein</fullName>
    </recommendedName>
</protein>
<dbReference type="Pfam" id="PF02890">
    <property type="entry name" value="DUF226"/>
    <property type="match status" value="1"/>
</dbReference>
<evidence type="ECO:0000313" key="1">
    <source>
        <dbReference type="EMBL" id="BDU63541.1"/>
    </source>
</evidence>
<dbReference type="RefSeq" id="WP_281862460.1">
    <property type="nucleotide sequence ID" value="NZ_AP027074.1"/>
</dbReference>
<dbReference type="EMBL" id="AP027074">
    <property type="protein sequence ID" value="BDU63541.1"/>
    <property type="molecule type" value="Genomic_DNA"/>
</dbReference>